<dbReference type="EMBL" id="CP133838">
    <property type="protein sequence ID" value="WMY75933.1"/>
    <property type="molecule type" value="Genomic_DNA"/>
</dbReference>
<evidence type="ECO:0000313" key="2">
    <source>
        <dbReference type="Proteomes" id="UP001246690"/>
    </source>
</evidence>
<organism evidence="1 2">
    <name type="scientific">Buttiauxella selenatireducens</name>
    <dbReference type="NCBI Taxonomy" id="3073902"/>
    <lineage>
        <taxon>Bacteria</taxon>
        <taxon>Pseudomonadati</taxon>
        <taxon>Pseudomonadota</taxon>
        <taxon>Gammaproteobacteria</taxon>
        <taxon>Enterobacterales</taxon>
        <taxon>Enterobacteriaceae</taxon>
        <taxon>Buttiauxella</taxon>
    </lineage>
</organism>
<accession>A0ABY9SEJ5</accession>
<proteinExistence type="predicted"/>
<protein>
    <submittedName>
        <fullName evidence="1">Uncharacterized protein</fullName>
    </submittedName>
</protein>
<keyword evidence="2" id="KW-1185">Reference proteome</keyword>
<dbReference type="RefSeq" id="WP_309878373.1">
    <property type="nucleotide sequence ID" value="NZ_CP133838.1"/>
</dbReference>
<name>A0ABY9SEJ5_9ENTR</name>
<gene>
    <name evidence="1" type="ORF">RHD99_08350</name>
</gene>
<dbReference type="Proteomes" id="UP001246690">
    <property type="component" value="Chromosome"/>
</dbReference>
<reference evidence="1 2" key="1">
    <citation type="submission" date="2023-09" db="EMBL/GenBank/DDBJ databases">
        <title>Buttiauxella selenatireducens sp. nov., isolated from the rhizosphere of Cardamine hupingshanesis.</title>
        <authorList>
            <person name="Zhang S."/>
            <person name="Xu Z."/>
            <person name="Wang H."/>
            <person name="Guo Y."/>
        </authorList>
    </citation>
    <scope>NUCLEOTIDE SEQUENCE [LARGE SCALE GENOMIC DNA]</scope>
    <source>
        <strain evidence="1 2">R73</strain>
    </source>
</reference>
<evidence type="ECO:0000313" key="1">
    <source>
        <dbReference type="EMBL" id="WMY75933.1"/>
    </source>
</evidence>
<sequence length="63" mass="7298">MFKKTYQYEVVKNGTIPTWDKNSLYSFQNPVSIGDKVKVLFGSELVEVVNIEHYPNISVIYVK</sequence>